<keyword evidence="3" id="KW-1185">Reference proteome</keyword>
<evidence type="ECO:0000256" key="1">
    <source>
        <dbReference type="SAM" id="MobiDB-lite"/>
    </source>
</evidence>
<evidence type="ECO:0000313" key="3">
    <source>
        <dbReference type="Proteomes" id="UP000676325"/>
    </source>
</evidence>
<proteinExistence type="predicted"/>
<dbReference type="RefSeq" id="WP_212522007.1">
    <property type="nucleotide sequence ID" value="NZ_JAGSOH010000164.1"/>
</dbReference>
<dbReference type="EMBL" id="JAGSOH010000164">
    <property type="protein sequence ID" value="MBR7830888.1"/>
    <property type="molecule type" value="Genomic_DNA"/>
</dbReference>
<dbReference type="AlphaFoldDB" id="A0A941EHI1"/>
<name>A0A941EHI1_9ACTN</name>
<evidence type="ECO:0000313" key="2">
    <source>
        <dbReference type="EMBL" id="MBR7830888.1"/>
    </source>
</evidence>
<accession>A0A941EHI1</accession>
<protein>
    <submittedName>
        <fullName evidence="2">Uncharacterized protein</fullName>
    </submittedName>
</protein>
<feature type="region of interest" description="Disordered" evidence="1">
    <location>
        <begin position="140"/>
        <end position="162"/>
    </location>
</feature>
<reference evidence="2" key="1">
    <citation type="submission" date="2021-04" db="EMBL/GenBank/DDBJ databases">
        <title>Genome based classification of Actinospica acidithermotolerans sp. nov., an actinobacterium isolated from an Indonesian hot spring.</title>
        <authorList>
            <person name="Kusuma A.B."/>
            <person name="Putra K.E."/>
            <person name="Nafisah S."/>
            <person name="Loh J."/>
            <person name="Nouioui I."/>
            <person name="Goodfellow M."/>
        </authorList>
    </citation>
    <scope>NUCLEOTIDE SEQUENCE</scope>
    <source>
        <strain evidence="2">MGRD01-02</strain>
    </source>
</reference>
<sequence>MTAPVRRAHAVTIERTEALRHALPAGIAELAPDETWLRWRAALFAKAADVRVRLALTPLAYRALTGLSPAPGAAGHACIYARGARLRRPVVYLDPARLADRGAAEQVLAHEFMHVKCPSYGHKQAGFDVAQRLLDTVAADPESSTWPADSALPTPATRVPAR</sequence>
<dbReference type="Proteomes" id="UP000676325">
    <property type="component" value="Unassembled WGS sequence"/>
</dbReference>
<gene>
    <name evidence="2" type="ORF">KDK95_31580</name>
</gene>
<organism evidence="2 3">
    <name type="scientific">Actinospica acidithermotolerans</name>
    <dbReference type="NCBI Taxonomy" id="2828514"/>
    <lineage>
        <taxon>Bacteria</taxon>
        <taxon>Bacillati</taxon>
        <taxon>Actinomycetota</taxon>
        <taxon>Actinomycetes</taxon>
        <taxon>Catenulisporales</taxon>
        <taxon>Actinospicaceae</taxon>
        <taxon>Actinospica</taxon>
    </lineage>
</organism>
<comment type="caution">
    <text evidence="2">The sequence shown here is derived from an EMBL/GenBank/DDBJ whole genome shotgun (WGS) entry which is preliminary data.</text>
</comment>